<keyword evidence="4 5" id="KW-0963">Cytoplasm</keyword>
<evidence type="ECO:0000256" key="5">
    <source>
        <dbReference type="HAMAP-Rule" id="MF_01114"/>
    </source>
</evidence>
<name>A0A560JW11_9PROT</name>
<gene>
    <name evidence="5" type="primary">recX</name>
    <name evidence="8" type="ORF">FBZ87_104341</name>
</gene>
<reference evidence="8 9" key="1">
    <citation type="submission" date="2019-06" db="EMBL/GenBank/DDBJ databases">
        <title>Genomic Encyclopedia of Type Strains, Phase IV (KMG-V): Genome sequencing to study the core and pangenomes of soil and plant-associated prokaryotes.</title>
        <authorList>
            <person name="Whitman W."/>
        </authorList>
    </citation>
    <scope>NUCLEOTIDE SEQUENCE [LARGE SCALE GENOMIC DNA]</scope>
    <source>
        <strain evidence="8 9">BR 12005</strain>
    </source>
</reference>
<dbReference type="InterPro" id="IPR003783">
    <property type="entry name" value="Regulatory_RecX"/>
</dbReference>
<comment type="function">
    <text evidence="5">Modulates RecA activity.</text>
</comment>
<dbReference type="EMBL" id="VITV01000004">
    <property type="protein sequence ID" value="TWB75238.1"/>
    <property type="molecule type" value="Genomic_DNA"/>
</dbReference>
<comment type="similarity">
    <text evidence="2 5">Belongs to the RecX family.</text>
</comment>
<evidence type="ECO:0000313" key="8">
    <source>
        <dbReference type="EMBL" id="TWB75238.1"/>
    </source>
</evidence>
<proteinExistence type="inferred from homology"/>
<dbReference type="GO" id="GO:0006282">
    <property type="term" value="P:regulation of DNA repair"/>
    <property type="evidence" value="ECO:0007669"/>
    <property type="project" value="UniProtKB-UniRule"/>
</dbReference>
<dbReference type="InterPro" id="IPR053924">
    <property type="entry name" value="RecX_HTH_2nd"/>
</dbReference>
<feature type="domain" description="RecX second three-helical" evidence="7">
    <location>
        <begin position="130"/>
        <end position="170"/>
    </location>
</feature>
<evidence type="ECO:0000256" key="3">
    <source>
        <dbReference type="ARBA" id="ARBA00018111"/>
    </source>
</evidence>
<dbReference type="Proteomes" id="UP000320516">
    <property type="component" value="Unassembled WGS sequence"/>
</dbReference>
<dbReference type="Pfam" id="PF02631">
    <property type="entry name" value="RecX_HTH2"/>
    <property type="match status" value="1"/>
</dbReference>
<evidence type="ECO:0000259" key="7">
    <source>
        <dbReference type="Pfam" id="PF02631"/>
    </source>
</evidence>
<dbReference type="HAMAP" id="MF_01114">
    <property type="entry name" value="RecX"/>
    <property type="match status" value="1"/>
</dbReference>
<accession>A0A560JW11</accession>
<comment type="caution">
    <text evidence="8">The sequence shown here is derived from an EMBL/GenBank/DDBJ whole genome shotgun (WGS) entry which is preliminary data.</text>
</comment>
<dbReference type="PANTHER" id="PTHR33602:SF1">
    <property type="entry name" value="REGULATORY PROTEIN RECX FAMILY PROTEIN"/>
    <property type="match status" value="1"/>
</dbReference>
<organism evidence="8 9">
    <name type="scientific">Nitrospirillum amazonense</name>
    <dbReference type="NCBI Taxonomy" id="28077"/>
    <lineage>
        <taxon>Bacteria</taxon>
        <taxon>Pseudomonadati</taxon>
        <taxon>Pseudomonadota</taxon>
        <taxon>Alphaproteobacteria</taxon>
        <taxon>Rhodospirillales</taxon>
        <taxon>Azospirillaceae</taxon>
        <taxon>Nitrospirillum</taxon>
    </lineage>
</organism>
<feature type="region of interest" description="Disordered" evidence="6">
    <location>
        <begin position="45"/>
        <end position="66"/>
    </location>
</feature>
<protein>
    <recommendedName>
        <fullName evidence="3 5">Regulatory protein RecX</fullName>
    </recommendedName>
</protein>
<dbReference type="PANTHER" id="PTHR33602">
    <property type="entry name" value="REGULATORY PROTEIN RECX FAMILY PROTEIN"/>
    <property type="match status" value="1"/>
</dbReference>
<evidence type="ECO:0000256" key="4">
    <source>
        <dbReference type="ARBA" id="ARBA00022490"/>
    </source>
</evidence>
<evidence type="ECO:0000256" key="1">
    <source>
        <dbReference type="ARBA" id="ARBA00004496"/>
    </source>
</evidence>
<dbReference type="Gene3D" id="1.10.10.10">
    <property type="entry name" value="Winged helix-like DNA-binding domain superfamily/Winged helix DNA-binding domain"/>
    <property type="match status" value="1"/>
</dbReference>
<comment type="subcellular location">
    <subcellularLocation>
        <location evidence="1 5">Cytoplasm</location>
    </subcellularLocation>
</comment>
<dbReference type="AlphaFoldDB" id="A0A560JW11"/>
<dbReference type="InterPro" id="IPR036388">
    <property type="entry name" value="WH-like_DNA-bd_sf"/>
</dbReference>
<evidence type="ECO:0000256" key="6">
    <source>
        <dbReference type="SAM" id="MobiDB-lite"/>
    </source>
</evidence>
<sequence length="243" mass="26572">MCPGKAGPDLNAAPPIRQYERHHRGRHNDGVAAFLGATMAGMTDDLFDPPARPAPRQPAQRRGPRRVSAAYLERAALHYLERFAASTAALRRVLMRKVDMSAAAHGTDRAQGAEWVEALISRYQQSGLLNDRVYAEGRVASLHRRGGSTRTIRQKMAAKGVDADLVDAALGELARDLGDAEEGSTDLRAAHAYARRRRLGPFRPEAEREARRDKDLATLARAGFDFDTAARIVDAADPDEILG</sequence>
<evidence type="ECO:0000256" key="2">
    <source>
        <dbReference type="ARBA" id="ARBA00009695"/>
    </source>
</evidence>
<evidence type="ECO:0000313" key="9">
    <source>
        <dbReference type="Proteomes" id="UP000320516"/>
    </source>
</evidence>
<dbReference type="GO" id="GO:0005737">
    <property type="term" value="C:cytoplasm"/>
    <property type="evidence" value="ECO:0007669"/>
    <property type="project" value="UniProtKB-SubCell"/>
</dbReference>